<evidence type="ECO:0000313" key="2">
    <source>
        <dbReference type="Proteomes" id="UP000231791"/>
    </source>
</evidence>
<evidence type="ECO:0000313" key="1">
    <source>
        <dbReference type="EMBL" id="ATZ22819.1"/>
    </source>
</evidence>
<name>A0A2K8P7V6_STRLA</name>
<accession>A0A2K8P7V6</accession>
<proteinExistence type="predicted"/>
<reference evidence="1 2" key="1">
    <citation type="submission" date="2017-11" db="EMBL/GenBank/DDBJ databases">
        <title>Complete genome sequence of Streptomyces lavendulae subsp. lavendulae CCM 3239 (formerly 'Streptomyces aureofaciens CCM 3239'), the producer of the angucycline-type antibiotic auricin.</title>
        <authorList>
            <person name="Busche T."/>
            <person name="Novakova R."/>
            <person name="Al'Dilaimi A."/>
            <person name="Homerova D."/>
            <person name="Feckova L."/>
            <person name="Rezuchova B."/>
            <person name="Mingyar E."/>
            <person name="Csolleiova D."/>
            <person name="Bekeova C."/>
            <person name="Winkler A."/>
            <person name="Sevcikova B."/>
            <person name="Kalinowski J."/>
            <person name="Kormanec J."/>
            <person name="Ruckert C."/>
        </authorList>
    </citation>
    <scope>NUCLEOTIDE SEQUENCE [LARGE SCALE GENOMIC DNA]</scope>
    <source>
        <strain evidence="1 2">CCM 3239</strain>
    </source>
</reference>
<dbReference type="AlphaFoldDB" id="A0A2K8P7V6"/>
<dbReference type="Proteomes" id="UP000231791">
    <property type="component" value="Chromosome"/>
</dbReference>
<dbReference type="GeneID" id="49382046"/>
<dbReference type="KEGG" id="slx:SLAV_04560"/>
<dbReference type="EMBL" id="CP024985">
    <property type="protein sequence ID" value="ATZ22819.1"/>
    <property type="molecule type" value="Genomic_DNA"/>
</dbReference>
<gene>
    <name evidence="1" type="ORF">SLAV_04560</name>
</gene>
<sequence>MNRTPMRRGASAAAAAIVLAGIVTAAGPASAATTCTPRIQVLGSIGSSLHNPGNRQAEGVNDLGKGNLSVGVSGGLPVYWTGTTLHKVPLPAAGLDGELLAVNKDGLMVGRIFTGGGYVFTYRAGDAAIAPLPGSDDPYGEADVNDAGYVVSRNRAGVGLVWKDGRKVRELAPPANSDPHTRVDLVTGINNRGDILGTAKVDYTDDGDNQHWDVTPVLWPADGGPAVPLAPSGGGKYQESFVQGLDESGRVVGYDWYGPGYAYKPWTWTPPYTAPGTSPGLLNPFPYGTFEAISPTTNVSVGTAKFHPDEPTQADQAQLWPGSGPLLALPRLAADKASMAESVSDDGRVGGAAVNAKGKLKPVIWTCATKQAYLPKP</sequence>
<protein>
    <submittedName>
        <fullName evidence="1">Uncharacterized protein</fullName>
    </submittedName>
</protein>
<dbReference type="RefSeq" id="WP_158740639.1">
    <property type="nucleotide sequence ID" value="NZ_CP024985.1"/>
</dbReference>
<keyword evidence="2" id="KW-1185">Reference proteome</keyword>
<organism evidence="1 2">
    <name type="scientific">Streptomyces lavendulae subsp. lavendulae</name>
    <dbReference type="NCBI Taxonomy" id="58340"/>
    <lineage>
        <taxon>Bacteria</taxon>
        <taxon>Bacillati</taxon>
        <taxon>Actinomycetota</taxon>
        <taxon>Actinomycetes</taxon>
        <taxon>Kitasatosporales</taxon>
        <taxon>Streptomycetaceae</taxon>
        <taxon>Streptomyces</taxon>
    </lineage>
</organism>
<dbReference type="OrthoDB" id="4209370at2"/>